<dbReference type="Proteomes" id="UP000440578">
    <property type="component" value="Unassembled WGS sequence"/>
</dbReference>
<keyword evidence="2" id="KW-0472">Membrane</keyword>
<gene>
    <name evidence="4" type="ORF">FJT64_017717</name>
</gene>
<feature type="signal peptide" evidence="3">
    <location>
        <begin position="1"/>
        <end position="20"/>
    </location>
</feature>
<evidence type="ECO:0000256" key="2">
    <source>
        <dbReference type="SAM" id="Phobius"/>
    </source>
</evidence>
<protein>
    <submittedName>
        <fullName evidence="4">Uncharacterized protein</fullName>
    </submittedName>
</protein>
<feature type="region of interest" description="Disordered" evidence="1">
    <location>
        <begin position="142"/>
        <end position="166"/>
    </location>
</feature>
<feature type="transmembrane region" description="Helical" evidence="2">
    <location>
        <begin position="76"/>
        <end position="94"/>
    </location>
</feature>
<evidence type="ECO:0000313" key="5">
    <source>
        <dbReference type="Proteomes" id="UP000440578"/>
    </source>
</evidence>
<dbReference type="OrthoDB" id="6379279at2759"/>
<evidence type="ECO:0000256" key="3">
    <source>
        <dbReference type="SAM" id="SignalP"/>
    </source>
</evidence>
<keyword evidence="2" id="KW-0812">Transmembrane</keyword>
<accession>A0A6A4XAQ4</accession>
<sequence length="166" mass="18416">MARAALTAGLLLLLCGAAFAKHCVVGQAREATDDDFEDPNQLYTCAEDRRCCTEDAKPSCCGDMDEHEEIMRQVKLWGGVIGVIVLFGLLMWYARWDGQCCDEDTKCCGCCCRRKDKHRGNQRRVVDMAAVCPAQNMGAPPGIGGNMSKSDSSKDLLMHEQETYRR</sequence>
<dbReference type="AlphaFoldDB" id="A0A6A4XAQ4"/>
<name>A0A6A4XAQ4_AMPAM</name>
<dbReference type="EMBL" id="VIIS01000239">
    <property type="protein sequence ID" value="KAF0311461.1"/>
    <property type="molecule type" value="Genomic_DNA"/>
</dbReference>
<feature type="compositionally biased region" description="Basic and acidic residues" evidence="1">
    <location>
        <begin position="151"/>
        <end position="166"/>
    </location>
</feature>
<keyword evidence="3" id="KW-0732">Signal</keyword>
<organism evidence="4 5">
    <name type="scientific">Amphibalanus amphitrite</name>
    <name type="common">Striped barnacle</name>
    <name type="synonym">Balanus amphitrite</name>
    <dbReference type="NCBI Taxonomy" id="1232801"/>
    <lineage>
        <taxon>Eukaryota</taxon>
        <taxon>Metazoa</taxon>
        <taxon>Ecdysozoa</taxon>
        <taxon>Arthropoda</taxon>
        <taxon>Crustacea</taxon>
        <taxon>Multicrustacea</taxon>
        <taxon>Cirripedia</taxon>
        <taxon>Thoracica</taxon>
        <taxon>Thoracicalcarea</taxon>
        <taxon>Balanomorpha</taxon>
        <taxon>Balanoidea</taxon>
        <taxon>Balanidae</taxon>
        <taxon>Amphibalaninae</taxon>
        <taxon>Amphibalanus</taxon>
    </lineage>
</organism>
<evidence type="ECO:0000256" key="1">
    <source>
        <dbReference type="SAM" id="MobiDB-lite"/>
    </source>
</evidence>
<evidence type="ECO:0000313" key="4">
    <source>
        <dbReference type="EMBL" id="KAF0311461.1"/>
    </source>
</evidence>
<reference evidence="4 5" key="1">
    <citation type="submission" date="2019-07" db="EMBL/GenBank/DDBJ databases">
        <title>Draft genome assembly of a fouling barnacle, Amphibalanus amphitrite (Darwin, 1854): The first reference genome for Thecostraca.</title>
        <authorList>
            <person name="Kim W."/>
        </authorList>
    </citation>
    <scope>NUCLEOTIDE SEQUENCE [LARGE SCALE GENOMIC DNA]</scope>
    <source>
        <strain evidence="4">SNU_AA5</strain>
        <tissue evidence="4">Soma without cirri and trophi</tissue>
    </source>
</reference>
<feature type="chain" id="PRO_5025658800" evidence="3">
    <location>
        <begin position="21"/>
        <end position="166"/>
    </location>
</feature>
<keyword evidence="5" id="KW-1185">Reference proteome</keyword>
<comment type="caution">
    <text evidence="4">The sequence shown here is derived from an EMBL/GenBank/DDBJ whole genome shotgun (WGS) entry which is preliminary data.</text>
</comment>
<keyword evidence="2" id="KW-1133">Transmembrane helix</keyword>
<proteinExistence type="predicted"/>